<evidence type="ECO:0000256" key="5">
    <source>
        <dbReference type="ARBA" id="ARBA00023136"/>
    </source>
</evidence>
<dbReference type="OrthoDB" id="3900342at2759"/>
<feature type="transmembrane region" description="Helical" evidence="6">
    <location>
        <begin position="203"/>
        <end position="222"/>
    </location>
</feature>
<evidence type="ECO:0000313" key="9">
    <source>
        <dbReference type="Proteomes" id="UP000327439"/>
    </source>
</evidence>
<accession>A0A5J5PFW1</accession>
<feature type="transmembrane region" description="Helical" evidence="6">
    <location>
        <begin position="594"/>
        <end position="612"/>
    </location>
</feature>
<dbReference type="Pfam" id="PF13906">
    <property type="entry name" value="AA_permease_C"/>
    <property type="match status" value="1"/>
</dbReference>
<evidence type="ECO:0000256" key="6">
    <source>
        <dbReference type="SAM" id="Phobius"/>
    </source>
</evidence>
<dbReference type="PANTHER" id="PTHR43243:SF15">
    <property type="entry name" value="CATIONIC AMINO ACID TRANSPORTER 4, VACUOLAR"/>
    <property type="match status" value="1"/>
</dbReference>
<keyword evidence="9" id="KW-1185">Reference proteome</keyword>
<name>A0A5J5PFW1_GOSBA</name>
<dbReference type="GO" id="GO:0016020">
    <property type="term" value="C:membrane"/>
    <property type="evidence" value="ECO:0007669"/>
    <property type="project" value="UniProtKB-SubCell"/>
</dbReference>
<dbReference type="Pfam" id="PF13520">
    <property type="entry name" value="AA_permease_2"/>
    <property type="match status" value="1"/>
</dbReference>
<dbReference type="Proteomes" id="UP000327439">
    <property type="component" value="Chromosome D11"/>
</dbReference>
<evidence type="ECO:0000256" key="3">
    <source>
        <dbReference type="ARBA" id="ARBA00022692"/>
    </source>
</evidence>
<evidence type="ECO:0000256" key="1">
    <source>
        <dbReference type="ARBA" id="ARBA00004141"/>
    </source>
</evidence>
<dbReference type="EMBL" id="CM018225">
    <property type="protein sequence ID" value="KAB2005294.1"/>
    <property type="molecule type" value="Genomic_DNA"/>
</dbReference>
<dbReference type="PANTHER" id="PTHR43243">
    <property type="entry name" value="INNER MEMBRANE TRANSPORTER YGJI-RELATED"/>
    <property type="match status" value="1"/>
</dbReference>
<organism evidence="8 9">
    <name type="scientific">Gossypium barbadense</name>
    <name type="common">Sea Island cotton</name>
    <name type="synonym">Hibiscus barbadensis</name>
    <dbReference type="NCBI Taxonomy" id="3634"/>
    <lineage>
        <taxon>Eukaryota</taxon>
        <taxon>Viridiplantae</taxon>
        <taxon>Streptophyta</taxon>
        <taxon>Embryophyta</taxon>
        <taxon>Tracheophyta</taxon>
        <taxon>Spermatophyta</taxon>
        <taxon>Magnoliopsida</taxon>
        <taxon>eudicotyledons</taxon>
        <taxon>Gunneridae</taxon>
        <taxon>Pentapetalae</taxon>
        <taxon>rosids</taxon>
        <taxon>malvids</taxon>
        <taxon>Malvales</taxon>
        <taxon>Malvaceae</taxon>
        <taxon>Malvoideae</taxon>
        <taxon>Gossypium</taxon>
    </lineage>
</organism>
<evidence type="ECO:0000256" key="2">
    <source>
        <dbReference type="ARBA" id="ARBA00008572"/>
    </source>
</evidence>
<feature type="transmembrane region" description="Helical" evidence="6">
    <location>
        <begin position="529"/>
        <end position="552"/>
    </location>
</feature>
<evidence type="ECO:0000256" key="4">
    <source>
        <dbReference type="ARBA" id="ARBA00022989"/>
    </source>
</evidence>
<feature type="transmembrane region" description="Helical" evidence="6">
    <location>
        <begin position="45"/>
        <end position="67"/>
    </location>
</feature>
<feature type="transmembrane region" description="Helical" evidence="6">
    <location>
        <begin position="377"/>
        <end position="395"/>
    </location>
</feature>
<evidence type="ECO:0000313" key="8">
    <source>
        <dbReference type="EMBL" id="KAB2005294.1"/>
    </source>
</evidence>
<dbReference type="FunFam" id="1.20.1740.10:FF:000010">
    <property type="entry name" value="probable cationic amino acid transporter"/>
    <property type="match status" value="1"/>
</dbReference>
<feature type="transmembrane region" description="Helical" evidence="6">
    <location>
        <begin position="168"/>
        <end position="191"/>
    </location>
</feature>
<feature type="transmembrane region" description="Helical" evidence="6">
    <location>
        <begin position="280"/>
        <end position="307"/>
    </location>
</feature>
<keyword evidence="4 6" id="KW-1133">Transmembrane helix</keyword>
<feature type="transmembrane region" description="Helical" evidence="6">
    <location>
        <begin position="503"/>
        <end position="523"/>
    </location>
</feature>
<proteinExistence type="inferred from homology"/>
<dbReference type="Gene3D" id="1.20.1740.10">
    <property type="entry name" value="Amino acid/polyamine transporter I"/>
    <property type="match status" value="1"/>
</dbReference>
<feature type="domain" description="Cationic amino acid transporter C-terminal" evidence="7">
    <location>
        <begin position="567"/>
        <end position="617"/>
    </location>
</feature>
<dbReference type="InterPro" id="IPR002293">
    <property type="entry name" value="AA/rel_permease1"/>
</dbReference>
<evidence type="ECO:0000259" key="7">
    <source>
        <dbReference type="Pfam" id="PF13906"/>
    </source>
</evidence>
<feature type="transmembrane region" description="Helical" evidence="6">
    <location>
        <begin position="79"/>
        <end position="98"/>
    </location>
</feature>
<reference evidence="9" key="1">
    <citation type="journal article" date="2020" name="Nat. Genet.">
        <title>Genomic diversifications of five Gossypium allopolyploid species and their impact on cotton improvement.</title>
        <authorList>
            <person name="Chen Z.J."/>
            <person name="Sreedasyam A."/>
            <person name="Ando A."/>
            <person name="Song Q."/>
            <person name="De Santiago L.M."/>
            <person name="Hulse-Kemp A.M."/>
            <person name="Ding M."/>
            <person name="Ye W."/>
            <person name="Kirkbride R.C."/>
            <person name="Jenkins J."/>
            <person name="Plott C."/>
            <person name="Lovell J."/>
            <person name="Lin Y.M."/>
            <person name="Vaughn R."/>
            <person name="Liu B."/>
            <person name="Simpson S."/>
            <person name="Scheffler B.E."/>
            <person name="Wen L."/>
            <person name="Saski C.A."/>
            <person name="Grover C.E."/>
            <person name="Hu G."/>
            <person name="Conover J.L."/>
            <person name="Carlson J.W."/>
            <person name="Shu S."/>
            <person name="Boston L.B."/>
            <person name="Williams M."/>
            <person name="Peterson D.G."/>
            <person name="McGee K."/>
            <person name="Jones D.C."/>
            <person name="Wendel J.F."/>
            <person name="Stelly D.M."/>
            <person name="Grimwood J."/>
            <person name="Schmutz J."/>
        </authorList>
    </citation>
    <scope>NUCLEOTIDE SEQUENCE [LARGE SCALE GENOMIC DNA]</scope>
    <source>
        <strain evidence="9">cv. 3-79</strain>
    </source>
</reference>
<comment type="similarity">
    <text evidence="2">Belongs to the amino acid-polyamine-organocation (APC) superfamily. Cationic amino acid transporter (CAT) (TC 2.A.3.3) family.</text>
</comment>
<protein>
    <recommendedName>
        <fullName evidence="7">Cationic amino acid transporter C-terminal domain-containing protein</fullName>
    </recommendedName>
</protein>
<sequence>MIVSMQDKGEALLSKCSKGFKSLVRRKQVDSVHVRREGHQLARKLTALDLTAIGVGTTIGAGVYVLVGTVAREHTGPARTVSFLIAGLAAALSTFCYAELASRCPSAGSAYHYAYICIGESVAWLIGWSLILEYTIGGAAIARGISPNMALFLGGEGNLPAFLVRHTIPQLGVVVDPCAAILVLIVTFLLCAGIKESSLVQTIVTTVNVCAMLFIIVAGGYLACKTGWVGYELHGRFFPFGLNGMLAGSAIVFFSYIGFDAVTGAAEETKRPLRDLPLGIGMTLTLCCILYMLVSVVIVGLVPYYALNPDTPISSAFSANGMQWAAQALYIVTAGAVTALCASLMGSLLPQPRLLMAMARDGLLPAFFSDISTRTQVPVKSTVTTGMLAAVLAFFMDVSELSGMVSVGTLLAFTVVAISILILRYSPPEEVPLPSSLQQFIDSVRKQLDDDSQSMERKEFNDADIVEQRPSQSEYGEASIQYPLIEKQFCEDKQNPRRRRNIAIWNIALFCIGVLVLTSAASVEYLPSLVHFSLGAVGAAILLCSLVVLACLNQDEARHSFGHTGGFLCPFVPFLPAACILINSYLLMSLGVGTWIRVSIWLIMGALVYISYGWRHSSLTNAVYVPMAYLDHIYRASSSHQV</sequence>
<comment type="subcellular location">
    <subcellularLocation>
        <location evidence="1">Membrane</location>
        <topology evidence="1">Multi-pass membrane protein</topology>
    </subcellularLocation>
</comment>
<feature type="transmembrane region" description="Helical" evidence="6">
    <location>
        <begin position="327"/>
        <end position="349"/>
    </location>
</feature>
<feature type="transmembrane region" description="Helical" evidence="6">
    <location>
        <begin position="564"/>
        <end position="588"/>
    </location>
</feature>
<keyword evidence="3 6" id="KW-0812">Transmembrane</keyword>
<gene>
    <name evidence="8" type="ORF">ES319_D11G260000v1</name>
</gene>
<feature type="transmembrane region" description="Helical" evidence="6">
    <location>
        <begin position="237"/>
        <end position="259"/>
    </location>
</feature>
<feature type="transmembrane region" description="Helical" evidence="6">
    <location>
        <begin position="401"/>
        <end position="423"/>
    </location>
</feature>
<dbReference type="InterPro" id="IPR029485">
    <property type="entry name" value="CAT_C"/>
</dbReference>
<dbReference type="PIRSF" id="PIRSF006060">
    <property type="entry name" value="AA_transporter"/>
    <property type="match status" value="1"/>
</dbReference>
<dbReference type="AlphaFoldDB" id="A0A5J5PFW1"/>
<keyword evidence="5 6" id="KW-0472">Membrane</keyword>
<dbReference type="GO" id="GO:0015171">
    <property type="term" value="F:amino acid transmembrane transporter activity"/>
    <property type="evidence" value="ECO:0007669"/>
    <property type="project" value="TreeGrafter"/>
</dbReference>